<dbReference type="CDD" id="cd08946">
    <property type="entry name" value="SDR_e"/>
    <property type="match status" value="1"/>
</dbReference>
<dbReference type="PANTHER" id="PTHR43245:SF23">
    <property type="entry name" value="NAD(P)-BINDING DOMAIN-CONTAINING PROTEIN"/>
    <property type="match status" value="1"/>
</dbReference>
<reference evidence="2" key="1">
    <citation type="journal article" date="2022" name="Int. J. Syst. Evol. Microbiol.">
        <title>Pseudomonas aegrilactucae sp. nov. and Pseudomonas morbosilactucae sp. nov., pathogens causing bacterial rot of lettuce in Japan.</title>
        <authorList>
            <person name="Sawada H."/>
            <person name="Fujikawa T."/>
            <person name="Satou M."/>
        </authorList>
    </citation>
    <scope>NUCLEOTIDE SEQUENCE</scope>
    <source>
        <strain evidence="2">0166_1</strain>
    </source>
</reference>
<proteinExistence type="predicted"/>
<dbReference type="EC" id="5.1.3.2" evidence="2"/>
<dbReference type="RefSeq" id="WP_259312853.1">
    <property type="nucleotide sequence ID" value="NZ_CP087164.1"/>
</dbReference>
<dbReference type="GO" id="GO:0003978">
    <property type="term" value="F:UDP-glucose 4-epimerase activity"/>
    <property type="evidence" value="ECO:0007669"/>
    <property type="project" value="UniProtKB-EC"/>
</dbReference>
<evidence type="ECO:0000313" key="2">
    <source>
        <dbReference type="EMBL" id="UGS38838.1"/>
    </source>
</evidence>
<dbReference type="InterPro" id="IPR036291">
    <property type="entry name" value="NAD(P)-bd_dom_sf"/>
</dbReference>
<protein>
    <submittedName>
        <fullName evidence="2">UDP-glucose 4-epimerase</fullName>
        <ecNumber evidence="2">5.1.3.2</ecNumber>
    </submittedName>
</protein>
<dbReference type="Gene3D" id="3.40.50.720">
    <property type="entry name" value="NAD(P)-binding Rossmann-like Domain"/>
    <property type="match status" value="1"/>
</dbReference>
<keyword evidence="3" id="KW-1185">Reference proteome</keyword>
<dbReference type="Pfam" id="PF01370">
    <property type="entry name" value="Epimerase"/>
    <property type="match status" value="1"/>
</dbReference>
<sequence>MPDRVLVTGGAGYIGAMVCAELLDAGADVRVLDSLLHGQQDVAQQLAAQGVEVQVGDVRDPAARARALEGAGAVVHLAAIVGDHACAADPALSGAVNLDAANAVIDEAARAGVRRFVFASTCSNYGRMADPEVPVDEDAELRPVSLYAEQKVAIERRLLGGDRGGGPVPPATCLRFATIYGVAPRMRFDLTVNEFTRDLWLDRDLEIFGEQFWRPYLHVADAGRAVRTVLGAPDDVAAGEVFNVGRSDENYTKRHLVEAIARQVAAGRVHYVQRDEDPRDYRVAFEKVHAVLGFVPEHRVPDGIAEVAEALAEGRFPDPFDVRYRNTV</sequence>
<organism evidence="2 3">
    <name type="scientific">Capillimicrobium parvum</name>
    <dbReference type="NCBI Taxonomy" id="2884022"/>
    <lineage>
        <taxon>Bacteria</taxon>
        <taxon>Bacillati</taxon>
        <taxon>Actinomycetota</taxon>
        <taxon>Thermoleophilia</taxon>
        <taxon>Solirubrobacterales</taxon>
        <taxon>Capillimicrobiaceae</taxon>
        <taxon>Capillimicrobium</taxon>
    </lineage>
</organism>
<dbReference type="EMBL" id="CP087164">
    <property type="protein sequence ID" value="UGS38838.1"/>
    <property type="molecule type" value="Genomic_DNA"/>
</dbReference>
<dbReference type="KEGG" id="sbae:DSM104329_05268"/>
<evidence type="ECO:0000259" key="1">
    <source>
        <dbReference type="Pfam" id="PF01370"/>
    </source>
</evidence>
<accession>A0A9E6Y2R5</accession>
<dbReference type="SUPFAM" id="SSF51735">
    <property type="entry name" value="NAD(P)-binding Rossmann-fold domains"/>
    <property type="match status" value="1"/>
</dbReference>
<dbReference type="Proteomes" id="UP001162834">
    <property type="component" value="Chromosome"/>
</dbReference>
<feature type="domain" description="NAD-dependent epimerase/dehydratase" evidence="1">
    <location>
        <begin position="5"/>
        <end position="245"/>
    </location>
</feature>
<gene>
    <name evidence="2" type="primary">galE</name>
    <name evidence="2" type="ORF">DSM104329_05268</name>
</gene>
<name>A0A9E6Y2R5_9ACTN</name>
<dbReference type="AlphaFoldDB" id="A0A9E6Y2R5"/>
<dbReference type="InterPro" id="IPR050177">
    <property type="entry name" value="Lipid_A_modif_metabolic_enz"/>
</dbReference>
<evidence type="ECO:0000313" key="3">
    <source>
        <dbReference type="Proteomes" id="UP001162834"/>
    </source>
</evidence>
<keyword evidence="2" id="KW-0413">Isomerase</keyword>
<dbReference type="InterPro" id="IPR001509">
    <property type="entry name" value="Epimerase_deHydtase"/>
</dbReference>
<dbReference type="PANTHER" id="PTHR43245">
    <property type="entry name" value="BIFUNCTIONAL POLYMYXIN RESISTANCE PROTEIN ARNA"/>
    <property type="match status" value="1"/>
</dbReference>